<dbReference type="PANTHER" id="PTHR45947:SF3">
    <property type="entry name" value="SULFOQUINOVOSYL TRANSFERASE SQD2"/>
    <property type="match status" value="1"/>
</dbReference>
<feature type="domain" description="Glycosyltransferase subfamily 4-like N-terminal" evidence="2">
    <location>
        <begin position="25"/>
        <end position="216"/>
    </location>
</feature>
<dbReference type="InterPro" id="IPR050194">
    <property type="entry name" value="Glycosyltransferase_grp1"/>
</dbReference>
<name>A0A2J0L093_9BACT</name>
<evidence type="ECO:0000259" key="1">
    <source>
        <dbReference type="Pfam" id="PF00534"/>
    </source>
</evidence>
<evidence type="ECO:0000259" key="2">
    <source>
        <dbReference type="Pfam" id="PF13439"/>
    </source>
</evidence>
<dbReference type="PANTHER" id="PTHR45947">
    <property type="entry name" value="SULFOQUINOVOSYL TRANSFERASE SQD2"/>
    <property type="match status" value="1"/>
</dbReference>
<dbReference type="CDD" id="cd03801">
    <property type="entry name" value="GT4_PimA-like"/>
    <property type="match status" value="1"/>
</dbReference>
<reference evidence="3 4" key="1">
    <citation type="submission" date="2017-09" db="EMBL/GenBank/DDBJ databases">
        <title>Depth-based differentiation of microbial function through sediment-hosted aquifers and enrichment of novel symbionts in the deep terrestrial subsurface.</title>
        <authorList>
            <person name="Probst A.J."/>
            <person name="Ladd B."/>
            <person name="Jarett J.K."/>
            <person name="Geller-Mcgrath D.E."/>
            <person name="Sieber C.M."/>
            <person name="Emerson J.B."/>
            <person name="Anantharaman K."/>
            <person name="Thomas B.C."/>
            <person name="Malmstrom R."/>
            <person name="Stieglmeier M."/>
            <person name="Klingl A."/>
            <person name="Woyke T."/>
            <person name="Ryan C.M."/>
            <person name="Banfield J.F."/>
        </authorList>
    </citation>
    <scope>NUCLEOTIDE SEQUENCE [LARGE SCALE GENOMIC DNA]</scope>
    <source>
        <strain evidence="3">CG07_land_8_20_14_0_80_42_15</strain>
    </source>
</reference>
<dbReference type="InterPro" id="IPR028098">
    <property type="entry name" value="Glyco_trans_4-like_N"/>
</dbReference>
<dbReference type="SUPFAM" id="SSF53756">
    <property type="entry name" value="UDP-Glycosyltransferase/glycogen phosphorylase"/>
    <property type="match status" value="1"/>
</dbReference>
<gene>
    <name evidence="3" type="ORF">COS99_02040</name>
</gene>
<accession>A0A2J0L093</accession>
<protein>
    <recommendedName>
        <fullName evidence="5">Glycosyltransferase family 1 protein</fullName>
    </recommendedName>
</protein>
<dbReference type="AlphaFoldDB" id="A0A2J0L093"/>
<sequence>MDYGITGKKLKILFAVNEIFPDLRGGVHTYVYEVAKRLAINGHTIFILAKKIRSDLKDKEVIDGINIYRYNFKQYKLGFLTHISSIINMHKKFEELMKDNSFDLISVHSPHAAFGINLSAKGKALPRIYTFHALLHREEFLTVYGRKYLWYQWRRYIKPLWLPIYFFLMKRLENFGLKRCEKIVLLSSFTSECLVETHHIAKNKIVEIPSGVDVNRFKPATDKNAVRRKLELPLEKSILITVRRLVPRMGLDNLIKAMPAVFESYPNAILLIGGEGPLKLELQTLIFKLKLKDRVTLVGPITDEELPLYYQASDLFILPTRALEGFGIVTLEALSCGTPVLGTPVGATVEILSKFDKNLLFKDISSDSMSNKIVEYLINSSKRIGVQGRCRQFIVDNYSWEKIILMIEKLFLEVCGNG</sequence>
<dbReference type="Gene3D" id="3.40.50.2000">
    <property type="entry name" value="Glycogen Phosphorylase B"/>
    <property type="match status" value="2"/>
</dbReference>
<organism evidence="3 4">
    <name type="scientific">Candidatus Aquitaenariimonas noxiae</name>
    <dbReference type="NCBI Taxonomy" id="1974741"/>
    <lineage>
        <taxon>Bacteria</taxon>
        <taxon>Pseudomonadati</taxon>
        <taxon>Candidatus Omnitrophota</taxon>
        <taxon>Candidatus Aquitaenariimonas</taxon>
    </lineage>
</organism>
<dbReference type="Pfam" id="PF13439">
    <property type="entry name" value="Glyco_transf_4"/>
    <property type="match status" value="1"/>
</dbReference>
<dbReference type="Pfam" id="PF00534">
    <property type="entry name" value="Glycos_transf_1"/>
    <property type="match status" value="1"/>
</dbReference>
<dbReference type="GO" id="GO:0016758">
    <property type="term" value="F:hexosyltransferase activity"/>
    <property type="evidence" value="ECO:0007669"/>
    <property type="project" value="TreeGrafter"/>
</dbReference>
<comment type="caution">
    <text evidence="3">The sequence shown here is derived from an EMBL/GenBank/DDBJ whole genome shotgun (WGS) entry which is preliminary data.</text>
</comment>
<dbReference type="Proteomes" id="UP000230052">
    <property type="component" value="Unassembled WGS sequence"/>
</dbReference>
<evidence type="ECO:0000313" key="4">
    <source>
        <dbReference type="Proteomes" id="UP000230052"/>
    </source>
</evidence>
<dbReference type="EMBL" id="PEWV01000020">
    <property type="protein sequence ID" value="PIU42080.1"/>
    <property type="molecule type" value="Genomic_DNA"/>
</dbReference>
<feature type="domain" description="Glycosyl transferase family 1" evidence="1">
    <location>
        <begin position="223"/>
        <end position="383"/>
    </location>
</feature>
<proteinExistence type="predicted"/>
<evidence type="ECO:0008006" key="5">
    <source>
        <dbReference type="Google" id="ProtNLM"/>
    </source>
</evidence>
<evidence type="ECO:0000313" key="3">
    <source>
        <dbReference type="EMBL" id="PIU42080.1"/>
    </source>
</evidence>
<dbReference type="InterPro" id="IPR001296">
    <property type="entry name" value="Glyco_trans_1"/>
</dbReference>